<proteinExistence type="predicted"/>
<protein>
    <submittedName>
        <fullName evidence="2">Uncharacterized protein</fullName>
    </submittedName>
</protein>
<accession>A0A1S2P9E7</accession>
<dbReference type="EMBL" id="MLYO01000090">
    <property type="protein sequence ID" value="OIJ90328.1"/>
    <property type="molecule type" value="Genomic_DNA"/>
</dbReference>
<keyword evidence="1" id="KW-0732">Signal</keyword>
<evidence type="ECO:0000256" key="1">
    <source>
        <dbReference type="SAM" id="SignalP"/>
    </source>
</evidence>
<dbReference type="Proteomes" id="UP000179642">
    <property type="component" value="Unassembled WGS sequence"/>
</dbReference>
<organism evidence="2 3">
    <name type="scientific">Streptomyces monashensis</name>
    <dbReference type="NCBI Taxonomy" id="1678012"/>
    <lineage>
        <taxon>Bacteria</taxon>
        <taxon>Bacillati</taxon>
        <taxon>Actinomycetota</taxon>
        <taxon>Actinomycetes</taxon>
        <taxon>Kitasatosporales</taxon>
        <taxon>Streptomycetaceae</taxon>
        <taxon>Streptomyces</taxon>
    </lineage>
</organism>
<feature type="signal peptide" evidence="1">
    <location>
        <begin position="1"/>
        <end position="23"/>
    </location>
</feature>
<sequence>MIRTPSMCLSAVMSAIRPTACRAASTATTNRIGITACMPTPSGSGQAAAPLNAIVAAVSSHAVCRSSGNGMRIQVSSRSRASRTQIPASMPTGNTYEKFPKPFLTAISRTAAYEPAKPIPAMIRAPDTTTPIRTRCSRVS</sequence>
<name>A0A1S2P9E7_9ACTN</name>
<keyword evidence="3" id="KW-1185">Reference proteome</keyword>
<dbReference type="AlphaFoldDB" id="A0A1S2P9E7"/>
<gene>
    <name evidence="2" type="ORF">BIV23_40890</name>
</gene>
<feature type="chain" id="PRO_5010226084" evidence="1">
    <location>
        <begin position="24"/>
        <end position="140"/>
    </location>
</feature>
<reference evidence="2 3" key="1">
    <citation type="submission" date="2016-10" db="EMBL/GenBank/DDBJ databases">
        <title>Genome sequence of Streptomyces sp. MUSC 1.</title>
        <authorList>
            <person name="Lee L.-H."/>
            <person name="Ser H.-L."/>
            <person name="Law J.W.-F."/>
        </authorList>
    </citation>
    <scope>NUCLEOTIDE SEQUENCE [LARGE SCALE GENOMIC DNA]</scope>
    <source>
        <strain evidence="2 3">MUSC 1</strain>
    </source>
</reference>
<evidence type="ECO:0000313" key="2">
    <source>
        <dbReference type="EMBL" id="OIJ90328.1"/>
    </source>
</evidence>
<comment type="caution">
    <text evidence="2">The sequence shown here is derived from an EMBL/GenBank/DDBJ whole genome shotgun (WGS) entry which is preliminary data.</text>
</comment>
<evidence type="ECO:0000313" key="3">
    <source>
        <dbReference type="Proteomes" id="UP000179642"/>
    </source>
</evidence>